<keyword evidence="3" id="KW-1185">Reference proteome</keyword>
<reference evidence="2" key="1">
    <citation type="journal article" date="2021" name="IMA Fungus">
        <title>Genomic characterization of three marine fungi, including Emericellopsis atlantica sp. nov. with signatures of a generalist lifestyle and marine biomass degradation.</title>
        <authorList>
            <person name="Hagestad O.C."/>
            <person name="Hou L."/>
            <person name="Andersen J.H."/>
            <person name="Hansen E.H."/>
            <person name="Altermark B."/>
            <person name="Li C."/>
            <person name="Kuhnert E."/>
            <person name="Cox R.J."/>
            <person name="Crous P.W."/>
            <person name="Spatafora J.W."/>
            <person name="Lail K."/>
            <person name="Amirebrahimi M."/>
            <person name="Lipzen A."/>
            <person name="Pangilinan J."/>
            <person name="Andreopoulos W."/>
            <person name="Hayes R.D."/>
            <person name="Ng V."/>
            <person name="Grigoriev I.V."/>
            <person name="Jackson S.A."/>
            <person name="Sutton T.D.S."/>
            <person name="Dobson A.D.W."/>
            <person name="Rama T."/>
        </authorList>
    </citation>
    <scope>NUCLEOTIDE SEQUENCE</scope>
    <source>
        <strain evidence="2">TS7</strain>
    </source>
</reference>
<keyword evidence="1" id="KW-0472">Membrane</keyword>
<organism evidence="2 3">
    <name type="scientific">Emericellopsis atlantica</name>
    <dbReference type="NCBI Taxonomy" id="2614577"/>
    <lineage>
        <taxon>Eukaryota</taxon>
        <taxon>Fungi</taxon>
        <taxon>Dikarya</taxon>
        <taxon>Ascomycota</taxon>
        <taxon>Pezizomycotina</taxon>
        <taxon>Sordariomycetes</taxon>
        <taxon>Hypocreomycetidae</taxon>
        <taxon>Hypocreales</taxon>
        <taxon>Bionectriaceae</taxon>
        <taxon>Emericellopsis</taxon>
    </lineage>
</organism>
<name>A0A9P7ZNW6_9HYPO</name>
<accession>A0A9P7ZNW6</accession>
<protein>
    <submittedName>
        <fullName evidence="2">Uncharacterized protein</fullName>
    </submittedName>
</protein>
<dbReference type="RefSeq" id="XP_046119503.1">
    <property type="nucleotide sequence ID" value="XM_046260585.1"/>
</dbReference>
<dbReference type="AlphaFoldDB" id="A0A9P7ZNW6"/>
<gene>
    <name evidence="2" type="ORF">F5Z01DRAFT_548872</name>
</gene>
<dbReference type="GeneID" id="70291488"/>
<comment type="caution">
    <text evidence="2">The sequence shown here is derived from an EMBL/GenBank/DDBJ whole genome shotgun (WGS) entry which is preliminary data.</text>
</comment>
<proteinExistence type="predicted"/>
<keyword evidence="1" id="KW-0812">Transmembrane</keyword>
<evidence type="ECO:0000256" key="1">
    <source>
        <dbReference type="SAM" id="Phobius"/>
    </source>
</evidence>
<dbReference type="Proteomes" id="UP000887229">
    <property type="component" value="Unassembled WGS sequence"/>
</dbReference>
<evidence type="ECO:0000313" key="2">
    <source>
        <dbReference type="EMBL" id="KAG9255579.1"/>
    </source>
</evidence>
<sequence length="193" mass="20620">MFIKVESWRRDFAMAGRPRASTSQLSPTGMRAPIHPSVESKLCRPPIIGFGEDDFLRGSPCTVRRAGADPAGGIGGCGWMSRGGGTGKMVRPSNSILCASQPRCGRRAGGEKLQNCVGAGARTARLCRQVRLSCRFGTDPAGGRIFLDSFHACQRGGCRDTPLTLLLFLLSTAYCTAVELLAMHAASFVDGRR</sequence>
<evidence type="ECO:0000313" key="3">
    <source>
        <dbReference type="Proteomes" id="UP000887229"/>
    </source>
</evidence>
<dbReference type="EMBL" id="MU251250">
    <property type="protein sequence ID" value="KAG9255579.1"/>
    <property type="molecule type" value="Genomic_DNA"/>
</dbReference>
<feature type="transmembrane region" description="Helical" evidence="1">
    <location>
        <begin position="165"/>
        <end position="186"/>
    </location>
</feature>
<keyword evidence="1" id="KW-1133">Transmembrane helix</keyword>